<dbReference type="AlphaFoldDB" id="A0AAP0K101"/>
<dbReference type="SMART" id="SM00774">
    <property type="entry name" value="WRKY"/>
    <property type="match status" value="1"/>
</dbReference>
<gene>
    <name evidence="9" type="ORF">Syun_013262</name>
</gene>
<protein>
    <recommendedName>
        <fullName evidence="8">WRKY domain-containing protein</fullName>
    </recommendedName>
</protein>
<evidence type="ECO:0000256" key="5">
    <source>
        <dbReference type="ARBA" id="ARBA00023242"/>
    </source>
</evidence>
<sequence length="371" mass="39616">MEDWDLQAVVRGYCAAAAATATATTTATTNIRGASSEDPSWSLLESLLDLDHEESVFSFPDLSSEASSRAGLEELEQLYKPFFPKFEPISPPHHTSLPIITPPIFNHQQQKQQHQQVTHSRSSNHVVSGSGTNHSSNQSQTPRPKRRKNQQKRVVCQVPAEGLSSDMWAWRKYGQKPIKGSPYPRGYYRCSSSKGCLARKQVERSRSDPGMFVITYTAEHNHPVPTHRNSLAGSTRNKSSSATAAGGSATTSTAADSDPTTTTTVTTNNSKPSSPASTNTGVSPTTPLESNDDQEGIVDQEVAMDGPDEADEGVLIPEGLLSDDLFNGLDELSAAGAPSSGGSPAFDDCFSDHFPATFSSPWFTAAAAGGG</sequence>
<dbReference type="SUPFAM" id="SSF118290">
    <property type="entry name" value="WRKY DNA-binding domain"/>
    <property type="match status" value="1"/>
</dbReference>
<dbReference type="FunFam" id="2.20.25.80:FF:000007">
    <property type="entry name" value="WRKY transcription factor 22"/>
    <property type="match status" value="1"/>
</dbReference>
<dbReference type="Pfam" id="PF03106">
    <property type="entry name" value="WRKY"/>
    <property type="match status" value="1"/>
</dbReference>
<feature type="region of interest" description="Disordered" evidence="7">
    <location>
        <begin position="107"/>
        <end position="154"/>
    </location>
</feature>
<dbReference type="PANTHER" id="PTHR32096">
    <property type="entry name" value="WRKY TRANSCRIPTION FACTOR 30-RELATED-RELATED"/>
    <property type="match status" value="1"/>
</dbReference>
<comment type="subcellular location">
    <subcellularLocation>
        <location evidence="1">Nucleus</location>
    </subcellularLocation>
</comment>
<dbReference type="GO" id="GO:0005634">
    <property type="term" value="C:nucleus"/>
    <property type="evidence" value="ECO:0007669"/>
    <property type="project" value="UniProtKB-SubCell"/>
</dbReference>
<evidence type="ECO:0000256" key="7">
    <source>
        <dbReference type="SAM" id="MobiDB-lite"/>
    </source>
</evidence>
<feature type="compositionally biased region" description="Low complexity" evidence="7">
    <location>
        <begin position="238"/>
        <end position="274"/>
    </location>
</feature>
<feature type="compositionally biased region" description="Polar residues" evidence="7">
    <location>
        <begin position="275"/>
        <end position="289"/>
    </location>
</feature>
<reference evidence="9 10" key="1">
    <citation type="submission" date="2024-01" db="EMBL/GenBank/DDBJ databases">
        <title>Genome assemblies of Stephania.</title>
        <authorList>
            <person name="Yang L."/>
        </authorList>
    </citation>
    <scope>NUCLEOTIDE SEQUENCE [LARGE SCALE GENOMIC DNA]</scope>
    <source>
        <strain evidence="9">YNDBR</strain>
        <tissue evidence="9">Leaf</tissue>
    </source>
</reference>
<comment type="similarity">
    <text evidence="6">Belongs to the WRKY group II-e family.</text>
</comment>
<dbReference type="GO" id="GO:0000976">
    <property type="term" value="F:transcription cis-regulatory region binding"/>
    <property type="evidence" value="ECO:0007669"/>
    <property type="project" value="TreeGrafter"/>
</dbReference>
<dbReference type="GO" id="GO:0003700">
    <property type="term" value="F:DNA-binding transcription factor activity"/>
    <property type="evidence" value="ECO:0007669"/>
    <property type="project" value="InterPro"/>
</dbReference>
<dbReference type="EMBL" id="JBBNAF010000005">
    <property type="protein sequence ID" value="KAK9143862.1"/>
    <property type="molecule type" value="Genomic_DNA"/>
</dbReference>
<name>A0AAP0K101_9MAGN</name>
<feature type="compositionally biased region" description="Polar residues" evidence="7">
    <location>
        <begin position="227"/>
        <end position="237"/>
    </location>
</feature>
<dbReference type="PANTHER" id="PTHR32096:SF61">
    <property type="entry name" value="WRKY TRANSCRIPTION FACTOR 22"/>
    <property type="match status" value="1"/>
</dbReference>
<feature type="region of interest" description="Disordered" evidence="7">
    <location>
        <begin position="217"/>
        <end position="294"/>
    </location>
</feature>
<evidence type="ECO:0000256" key="6">
    <source>
        <dbReference type="ARBA" id="ARBA00060761"/>
    </source>
</evidence>
<proteinExistence type="inferred from homology"/>
<feature type="compositionally biased region" description="Low complexity" evidence="7">
    <location>
        <begin position="107"/>
        <end position="116"/>
    </location>
</feature>
<evidence type="ECO:0000256" key="2">
    <source>
        <dbReference type="ARBA" id="ARBA00023015"/>
    </source>
</evidence>
<dbReference type="Proteomes" id="UP001420932">
    <property type="component" value="Unassembled WGS sequence"/>
</dbReference>
<evidence type="ECO:0000313" key="9">
    <source>
        <dbReference type="EMBL" id="KAK9143862.1"/>
    </source>
</evidence>
<dbReference type="InterPro" id="IPR044810">
    <property type="entry name" value="WRKY_plant"/>
</dbReference>
<evidence type="ECO:0000259" key="8">
    <source>
        <dbReference type="PROSITE" id="PS50811"/>
    </source>
</evidence>
<dbReference type="PROSITE" id="PS50811">
    <property type="entry name" value="WRKY"/>
    <property type="match status" value="1"/>
</dbReference>
<accession>A0AAP0K101</accession>
<comment type="caution">
    <text evidence="9">The sequence shown here is derived from an EMBL/GenBank/DDBJ whole genome shotgun (WGS) entry which is preliminary data.</text>
</comment>
<feature type="compositionally biased region" description="Polar residues" evidence="7">
    <location>
        <begin position="117"/>
        <end position="142"/>
    </location>
</feature>
<evidence type="ECO:0000256" key="3">
    <source>
        <dbReference type="ARBA" id="ARBA00023125"/>
    </source>
</evidence>
<dbReference type="Gene3D" id="2.20.25.80">
    <property type="entry name" value="WRKY domain"/>
    <property type="match status" value="1"/>
</dbReference>
<evidence type="ECO:0000313" key="10">
    <source>
        <dbReference type="Proteomes" id="UP001420932"/>
    </source>
</evidence>
<organism evidence="9 10">
    <name type="scientific">Stephania yunnanensis</name>
    <dbReference type="NCBI Taxonomy" id="152371"/>
    <lineage>
        <taxon>Eukaryota</taxon>
        <taxon>Viridiplantae</taxon>
        <taxon>Streptophyta</taxon>
        <taxon>Embryophyta</taxon>
        <taxon>Tracheophyta</taxon>
        <taxon>Spermatophyta</taxon>
        <taxon>Magnoliopsida</taxon>
        <taxon>Ranunculales</taxon>
        <taxon>Menispermaceae</taxon>
        <taxon>Menispermoideae</taxon>
        <taxon>Cissampelideae</taxon>
        <taxon>Stephania</taxon>
    </lineage>
</organism>
<evidence type="ECO:0000256" key="4">
    <source>
        <dbReference type="ARBA" id="ARBA00023163"/>
    </source>
</evidence>
<dbReference type="InterPro" id="IPR036576">
    <property type="entry name" value="WRKY_dom_sf"/>
</dbReference>
<keyword evidence="10" id="KW-1185">Reference proteome</keyword>
<keyword evidence="2" id="KW-0805">Transcription regulation</keyword>
<keyword evidence="5" id="KW-0539">Nucleus</keyword>
<keyword evidence="4" id="KW-0804">Transcription</keyword>
<feature type="domain" description="WRKY" evidence="8">
    <location>
        <begin position="159"/>
        <end position="225"/>
    </location>
</feature>
<keyword evidence="3" id="KW-0238">DNA-binding</keyword>
<dbReference type="InterPro" id="IPR003657">
    <property type="entry name" value="WRKY_dom"/>
</dbReference>
<evidence type="ECO:0000256" key="1">
    <source>
        <dbReference type="ARBA" id="ARBA00004123"/>
    </source>
</evidence>